<accession>A0A561WAH6</accession>
<evidence type="ECO:0000259" key="3">
    <source>
        <dbReference type="Pfam" id="PF13304"/>
    </source>
</evidence>
<sequence>MLTRLEVQGFKNLLDVRIDFGPFTCIAGANGIGKSNVFDAIEFLSYLASDSLVEASQRVRGALGNQGSTSGIRGSDPRDLFWDGYRDHQRKIRLAAEMIVPAEVEDDLGASAKATTTFLRYEVTLGYSPPEGEGSTGRLTLLEEGLRHINRGEAAQHLRFKHNARSFRNSVLVGQRRGGAYLSTEHRDSGTVINVHGDGGSFGRPQPRAAARAGRTVLSTVTTNDYPTILAARREMQSWRRLALEPSALRAPDNLIDPRSLATDGRHLAATLFRIANEKDPVTGRADPEAVYARVAGRLSDLIGVGVEGIHVELDQVREVFTLFLQEKGGLRLPARALSEGTLRFLALCVLLEDPSFVGLICMEEPENGIHPANLPAMLDLIRDLAVDPTAVPDATNPFRQVIVNTHSPGVVQLCNTDDLLLAEVRQHKVTTSNTARALTLLPYTGSWRETPSRSTFTTADVVYYLTAPVGAQLTLPLGISG</sequence>
<dbReference type="PANTHER" id="PTHR32182:SF22">
    <property type="entry name" value="ATP-DEPENDENT ENDONUCLEASE, OLD FAMILY-RELATED"/>
    <property type="match status" value="1"/>
</dbReference>
<dbReference type="GO" id="GO:0006302">
    <property type="term" value="P:double-strand break repair"/>
    <property type="evidence" value="ECO:0007669"/>
    <property type="project" value="TreeGrafter"/>
</dbReference>
<protein>
    <submittedName>
        <fullName evidence="4">Putative ATPase</fullName>
    </submittedName>
</protein>
<dbReference type="Pfam" id="PF13175">
    <property type="entry name" value="AAA_15"/>
    <property type="match status" value="1"/>
</dbReference>
<comment type="caution">
    <text evidence="4">The sequence shown here is derived from an EMBL/GenBank/DDBJ whole genome shotgun (WGS) entry which is preliminary data.</text>
</comment>
<dbReference type="GO" id="GO:0009432">
    <property type="term" value="P:SOS response"/>
    <property type="evidence" value="ECO:0007669"/>
    <property type="project" value="UniProtKB-KW"/>
</dbReference>
<dbReference type="Gene3D" id="3.40.50.300">
    <property type="entry name" value="P-loop containing nucleotide triphosphate hydrolases"/>
    <property type="match status" value="2"/>
</dbReference>
<name>A0A561WAH6_ACTTI</name>
<evidence type="ECO:0000256" key="1">
    <source>
        <dbReference type="ARBA" id="ARBA00023236"/>
    </source>
</evidence>
<keyword evidence="1" id="KW-0227">DNA damage</keyword>
<proteinExistence type="predicted"/>
<evidence type="ECO:0000259" key="2">
    <source>
        <dbReference type="Pfam" id="PF13175"/>
    </source>
</evidence>
<evidence type="ECO:0000313" key="5">
    <source>
        <dbReference type="Proteomes" id="UP000320239"/>
    </source>
</evidence>
<dbReference type="AlphaFoldDB" id="A0A561WAH6"/>
<keyword evidence="5" id="KW-1185">Reference proteome</keyword>
<keyword evidence="1" id="KW-0742">SOS response</keyword>
<dbReference type="EMBL" id="VIWY01000003">
    <property type="protein sequence ID" value="TWG20862.1"/>
    <property type="molecule type" value="Genomic_DNA"/>
</dbReference>
<dbReference type="Proteomes" id="UP000320239">
    <property type="component" value="Unassembled WGS sequence"/>
</dbReference>
<feature type="domain" description="ATPase AAA-type core" evidence="3">
    <location>
        <begin position="237"/>
        <end position="412"/>
    </location>
</feature>
<dbReference type="GO" id="GO:0000731">
    <property type="term" value="P:DNA synthesis involved in DNA repair"/>
    <property type="evidence" value="ECO:0007669"/>
    <property type="project" value="TreeGrafter"/>
</dbReference>
<dbReference type="PANTHER" id="PTHR32182">
    <property type="entry name" value="DNA REPLICATION AND REPAIR PROTEIN RECF"/>
    <property type="match status" value="1"/>
</dbReference>
<dbReference type="RefSeq" id="WP_122979562.1">
    <property type="nucleotide sequence ID" value="NZ_BOMX01000106.1"/>
</dbReference>
<dbReference type="OrthoDB" id="104167at2"/>
<dbReference type="Pfam" id="PF13304">
    <property type="entry name" value="AAA_21"/>
    <property type="match status" value="1"/>
</dbReference>
<dbReference type="SUPFAM" id="SSF52540">
    <property type="entry name" value="P-loop containing nucleoside triphosphate hydrolases"/>
    <property type="match status" value="1"/>
</dbReference>
<dbReference type="InterPro" id="IPR003959">
    <property type="entry name" value="ATPase_AAA_core"/>
</dbReference>
<dbReference type="GO" id="GO:0005524">
    <property type="term" value="F:ATP binding"/>
    <property type="evidence" value="ECO:0007669"/>
    <property type="project" value="InterPro"/>
</dbReference>
<feature type="domain" description="Endonuclease GajA/Old nuclease/RecF-like AAA" evidence="2">
    <location>
        <begin position="1"/>
        <end position="46"/>
    </location>
</feature>
<evidence type="ECO:0000313" key="4">
    <source>
        <dbReference type="EMBL" id="TWG20862.1"/>
    </source>
</evidence>
<gene>
    <name evidence="4" type="ORF">FHX34_103391</name>
</gene>
<dbReference type="InterPro" id="IPR027417">
    <property type="entry name" value="P-loop_NTPase"/>
</dbReference>
<reference evidence="4 5" key="1">
    <citation type="submission" date="2019-06" db="EMBL/GenBank/DDBJ databases">
        <title>Sequencing the genomes of 1000 actinobacteria strains.</title>
        <authorList>
            <person name="Klenk H.-P."/>
        </authorList>
    </citation>
    <scope>NUCLEOTIDE SEQUENCE [LARGE SCALE GENOMIC DNA]</scope>
    <source>
        <strain evidence="4 5">DSM 43866</strain>
    </source>
</reference>
<organism evidence="4 5">
    <name type="scientific">Actinoplanes teichomyceticus</name>
    <dbReference type="NCBI Taxonomy" id="1867"/>
    <lineage>
        <taxon>Bacteria</taxon>
        <taxon>Bacillati</taxon>
        <taxon>Actinomycetota</taxon>
        <taxon>Actinomycetes</taxon>
        <taxon>Micromonosporales</taxon>
        <taxon>Micromonosporaceae</taxon>
        <taxon>Actinoplanes</taxon>
    </lineage>
</organism>
<dbReference type="GO" id="GO:0016887">
    <property type="term" value="F:ATP hydrolysis activity"/>
    <property type="evidence" value="ECO:0007669"/>
    <property type="project" value="InterPro"/>
</dbReference>
<dbReference type="InterPro" id="IPR041685">
    <property type="entry name" value="AAA_GajA/Old/RecF-like"/>
</dbReference>